<evidence type="ECO:0000259" key="2">
    <source>
        <dbReference type="Pfam" id="PF07596"/>
    </source>
</evidence>
<dbReference type="Gene3D" id="3.30.700.10">
    <property type="entry name" value="Glycoprotein, Type 4 Pilin"/>
    <property type="match status" value="1"/>
</dbReference>
<accession>A0A2S8F3S8</accession>
<gene>
    <name evidence="3" type="ORF">C5Y98_28895</name>
</gene>
<protein>
    <submittedName>
        <fullName evidence="3">Prepilin-type cleavage/methylation domain-containing protein</fullName>
    </submittedName>
</protein>
<dbReference type="NCBIfam" id="TIGR02532">
    <property type="entry name" value="IV_pilin_GFxxxE"/>
    <property type="match status" value="1"/>
</dbReference>
<dbReference type="SUPFAM" id="SSF54523">
    <property type="entry name" value="Pili subunits"/>
    <property type="match status" value="1"/>
</dbReference>
<dbReference type="Pfam" id="PF07596">
    <property type="entry name" value="SBP_bac_10"/>
    <property type="match status" value="1"/>
</dbReference>
<evidence type="ECO:0000313" key="4">
    <source>
        <dbReference type="Proteomes" id="UP000239388"/>
    </source>
</evidence>
<feature type="domain" description="DUF1559" evidence="2">
    <location>
        <begin position="38"/>
        <end position="286"/>
    </location>
</feature>
<dbReference type="EMBL" id="PUIB01000029">
    <property type="protein sequence ID" value="PQO26793.1"/>
    <property type="molecule type" value="Genomic_DNA"/>
</dbReference>
<dbReference type="RefSeq" id="WP_105359941.1">
    <property type="nucleotide sequence ID" value="NZ_PUIB01000029.1"/>
</dbReference>
<dbReference type="Proteomes" id="UP000239388">
    <property type="component" value="Unassembled WGS sequence"/>
</dbReference>
<dbReference type="Pfam" id="PF07963">
    <property type="entry name" value="N_methyl"/>
    <property type="match status" value="1"/>
</dbReference>
<feature type="transmembrane region" description="Helical" evidence="1">
    <location>
        <begin position="12"/>
        <end position="37"/>
    </location>
</feature>
<proteinExistence type="predicted"/>
<dbReference type="InterPro" id="IPR011453">
    <property type="entry name" value="DUF1559"/>
</dbReference>
<keyword evidence="1" id="KW-0472">Membrane</keyword>
<dbReference type="NCBIfam" id="TIGR04294">
    <property type="entry name" value="pre_pil_HX9DG"/>
    <property type="match status" value="1"/>
</dbReference>
<dbReference type="PANTHER" id="PTHR30093">
    <property type="entry name" value="GENERAL SECRETION PATHWAY PROTEIN G"/>
    <property type="match status" value="1"/>
</dbReference>
<organism evidence="3 4">
    <name type="scientific">Blastopirellula marina</name>
    <dbReference type="NCBI Taxonomy" id="124"/>
    <lineage>
        <taxon>Bacteria</taxon>
        <taxon>Pseudomonadati</taxon>
        <taxon>Planctomycetota</taxon>
        <taxon>Planctomycetia</taxon>
        <taxon>Pirellulales</taxon>
        <taxon>Pirellulaceae</taxon>
        <taxon>Blastopirellula</taxon>
    </lineage>
</organism>
<keyword evidence="1" id="KW-1133">Transmembrane helix</keyword>
<sequence length="304" mass="33051">MASLFSRRKNASGFTLVELLVVIAIIGVLIALLLPAVQQAREAARRMQCSNNMKQLGLGMHNYHDTFKVFPHGMNGTIQNAGLDAPLEMSWMPLILPFIEQKNLHDSFNFNIKTSTCCGAWPEYTAVVPTLLCPSDPAGVKNSQQGFHGNYVMCNGDTTFNPAGDADGVKRNGMFFARSKITFASVIDGTSNTILASELLINPDTSSHDLRGRYYNGREGSTFFTTLFPPNTSIGDTHIYCINKLPSLPCTAGSEYKLSARSQHPGGVMIALADASVTFAPETVDLDTWHRLGARNDGLVVGPF</sequence>
<name>A0A2S8F3S8_9BACT</name>
<dbReference type="AlphaFoldDB" id="A0A2S8F3S8"/>
<evidence type="ECO:0000256" key="1">
    <source>
        <dbReference type="SAM" id="Phobius"/>
    </source>
</evidence>
<dbReference type="InterPro" id="IPR027558">
    <property type="entry name" value="Pre_pil_HX9DG_C"/>
</dbReference>
<keyword evidence="1" id="KW-0812">Transmembrane</keyword>
<dbReference type="OrthoDB" id="264135at2"/>
<dbReference type="PROSITE" id="PS00409">
    <property type="entry name" value="PROKAR_NTER_METHYL"/>
    <property type="match status" value="1"/>
</dbReference>
<comment type="caution">
    <text evidence="3">The sequence shown here is derived from an EMBL/GenBank/DDBJ whole genome shotgun (WGS) entry which is preliminary data.</text>
</comment>
<dbReference type="InterPro" id="IPR012902">
    <property type="entry name" value="N_methyl_site"/>
</dbReference>
<evidence type="ECO:0000313" key="3">
    <source>
        <dbReference type="EMBL" id="PQO26793.1"/>
    </source>
</evidence>
<dbReference type="InterPro" id="IPR045584">
    <property type="entry name" value="Pilin-like"/>
</dbReference>
<reference evidence="3 4" key="1">
    <citation type="submission" date="2018-02" db="EMBL/GenBank/DDBJ databases">
        <title>Comparative genomes isolates from brazilian mangrove.</title>
        <authorList>
            <person name="Araujo J.E."/>
            <person name="Taketani R.G."/>
            <person name="Silva M.C.P."/>
            <person name="Loureco M.V."/>
            <person name="Andreote F.D."/>
        </authorList>
    </citation>
    <scope>NUCLEOTIDE SEQUENCE [LARGE SCALE GENOMIC DNA]</scope>
    <source>
        <strain evidence="3 4">NAP PRIS-MGV</strain>
    </source>
</reference>
<dbReference type="PANTHER" id="PTHR30093:SF2">
    <property type="entry name" value="TYPE II SECRETION SYSTEM PROTEIN H"/>
    <property type="match status" value="1"/>
</dbReference>